<evidence type="ECO:0000313" key="2">
    <source>
        <dbReference type="EMBL" id="HJF30295.1"/>
    </source>
</evidence>
<accession>A0A921KB66</accession>
<reference evidence="2" key="1">
    <citation type="journal article" date="2021" name="PeerJ">
        <title>Extensive microbial diversity within the chicken gut microbiome revealed by metagenomics and culture.</title>
        <authorList>
            <person name="Gilroy R."/>
            <person name="Ravi A."/>
            <person name="Getino M."/>
            <person name="Pursley I."/>
            <person name="Horton D.L."/>
            <person name="Alikhan N.F."/>
            <person name="Baker D."/>
            <person name="Gharbi K."/>
            <person name="Hall N."/>
            <person name="Watson M."/>
            <person name="Adriaenssens E.M."/>
            <person name="Foster-Nyarko E."/>
            <person name="Jarju S."/>
            <person name="Secka A."/>
            <person name="Antonio M."/>
            <person name="Oren A."/>
            <person name="Chaudhuri R.R."/>
            <person name="La Ragione R."/>
            <person name="Hildebrand F."/>
            <person name="Pallen M.J."/>
        </authorList>
    </citation>
    <scope>NUCLEOTIDE SEQUENCE</scope>
    <source>
        <strain evidence="2">CHK171-7178</strain>
    </source>
</reference>
<organism evidence="2 3">
    <name type="scientific">Sporosarcina psychrophila</name>
    <name type="common">Bacillus psychrophilus</name>
    <dbReference type="NCBI Taxonomy" id="1476"/>
    <lineage>
        <taxon>Bacteria</taxon>
        <taxon>Bacillati</taxon>
        <taxon>Bacillota</taxon>
        <taxon>Bacilli</taxon>
        <taxon>Bacillales</taxon>
        <taxon>Caryophanaceae</taxon>
        <taxon>Sporosarcina</taxon>
    </lineage>
</organism>
<proteinExistence type="predicted"/>
<gene>
    <name evidence="2" type="ORF">K8V56_00775</name>
</gene>
<sequence>MERLPIEQSEMELRRDRDFIDKLNMIGEGGPIYEYPEDIEGKREESHVFHDEENMPRDYQ</sequence>
<feature type="region of interest" description="Disordered" evidence="1">
    <location>
        <begin position="41"/>
        <end position="60"/>
    </location>
</feature>
<dbReference type="EMBL" id="DYWT01000012">
    <property type="protein sequence ID" value="HJF30295.1"/>
    <property type="molecule type" value="Genomic_DNA"/>
</dbReference>
<comment type="caution">
    <text evidence="2">The sequence shown here is derived from an EMBL/GenBank/DDBJ whole genome shotgun (WGS) entry which is preliminary data.</text>
</comment>
<dbReference type="AlphaFoldDB" id="A0A921KB66"/>
<name>A0A921KB66_SPOPS</name>
<dbReference type="Proteomes" id="UP000698173">
    <property type="component" value="Unassembled WGS sequence"/>
</dbReference>
<reference evidence="2" key="2">
    <citation type="submission" date="2021-09" db="EMBL/GenBank/DDBJ databases">
        <authorList>
            <person name="Gilroy R."/>
        </authorList>
    </citation>
    <scope>NUCLEOTIDE SEQUENCE</scope>
    <source>
        <strain evidence="2">CHK171-7178</strain>
    </source>
</reference>
<evidence type="ECO:0000313" key="3">
    <source>
        <dbReference type="Proteomes" id="UP000698173"/>
    </source>
</evidence>
<protein>
    <submittedName>
        <fullName evidence="2">Uncharacterized protein</fullName>
    </submittedName>
</protein>
<evidence type="ECO:0000256" key="1">
    <source>
        <dbReference type="SAM" id="MobiDB-lite"/>
    </source>
</evidence>